<protein>
    <submittedName>
        <fullName evidence="1">Uncharacterized protein</fullName>
    </submittedName>
</protein>
<evidence type="ECO:0000313" key="1">
    <source>
        <dbReference type="EMBL" id="MRV72477.1"/>
    </source>
</evidence>
<gene>
    <name evidence="1" type="ORF">GJ700_12230</name>
</gene>
<sequence length="53" mass="5315">MTASADSFAFHNEQVAARRLARAQGIPVADALQAVLAQAAALAGLADVPALLA</sequence>
<dbReference type="AlphaFoldDB" id="A0A7X2ILZ8"/>
<keyword evidence="2" id="KW-1185">Reference proteome</keyword>
<evidence type="ECO:0000313" key="2">
    <source>
        <dbReference type="Proteomes" id="UP000446768"/>
    </source>
</evidence>
<organism evidence="1 2">
    <name type="scientific">Pseudoduganella rivuli</name>
    <dbReference type="NCBI Taxonomy" id="2666085"/>
    <lineage>
        <taxon>Bacteria</taxon>
        <taxon>Pseudomonadati</taxon>
        <taxon>Pseudomonadota</taxon>
        <taxon>Betaproteobacteria</taxon>
        <taxon>Burkholderiales</taxon>
        <taxon>Oxalobacteraceae</taxon>
        <taxon>Telluria group</taxon>
        <taxon>Pseudoduganella</taxon>
    </lineage>
</organism>
<accession>A0A7X2ILZ8</accession>
<reference evidence="1 2" key="1">
    <citation type="submission" date="2019-11" db="EMBL/GenBank/DDBJ databases">
        <title>Novel species isolated from a subtropical stream in China.</title>
        <authorList>
            <person name="Lu H."/>
        </authorList>
    </citation>
    <scope>NUCLEOTIDE SEQUENCE [LARGE SCALE GENOMIC DNA]</scope>
    <source>
        <strain evidence="1 2">FT92W</strain>
    </source>
</reference>
<proteinExistence type="predicted"/>
<name>A0A7X2ILZ8_9BURK</name>
<dbReference type="Proteomes" id="UP000446768">
    <property type="component" value="Unassembled WGS sequence"/>
</dbReference>
<feature type="non-terminal residue" evidence="1">
    <location>
        <position position="53"/>
    </location>
</feature>
<comment type="caution">
    <text evidence="1">The sequence shown here is derived from an EMBL/GenBank/DDBJ whole genome shotgun (WGS) entry which is preliminary data.</text>
</comment>
<dbReference type="EMBL" id="WKJJ01000007">
    <property type="protein sequence ID" value="MRV72477.1"/>
    <property type="molecule type" value="Genomic_DNA"/>
</dbReference>